<dbReference type="InterPro" id="IPR035896">
    <property type="entry name" value="AN1-like_Znf"/>
</dbReference>
<evidence type="ECO:0000256" key="3">
    <source>
        <dbReference type="ARBA" id="ARBA00022771"/>
    </source>
</evidence>
<accession>A0A2P6SG45</accession>
<feature type="domain" description="AN1-type" evidence="8">
    <location>
        <begin position="88"/>
        <end position="134"/>
    </location>
</feature>
<dbReference type="InterPro" id="IPR000058">
    <property type="entry name" value="Znf_AN1"/>
</dbReference>
<dbReference type="PROSITE" id="PS51036">
    <property type="entry name" value="ZF_A20"/>
    <property type="match status" value="1"/>
</dbReference>
<dbReference type="GO" id="GO:0008270">
    <property type="term" value="F:zinc ion binding"/>
    <property type="evidence" value="ECO:0007669"/>
    <property type="project" value="UniProtKB-KW"/>
</dbReference>
<feature type="domain" description="A20-type" evidence="7">
    <location>
        <begin position="1"/>
        <end position="34"/>
    </location>
</feature>
<dbReference type="OMA" id="CYKTISQ"/>
<dbReference type="InterPro" id="IPR002653">
    <property type="entry name" value="Znf_A20"/>
</dbReference>
<dbReference type="SUPFAM" id="SSF118310">
    <property type="entry name" value="AN1-like Zinc finger"/>
    <property type="match status" value="1"/>
</dbReference>
<name>A0A2P6SG45_ROSCH</name>
<dbReference type="PANTHER" id="PTHR10634">
    <property type="entry name" value="AN1-TYPE ZINC FINGER PROTEIN"/>
    <property type="match status" value="1"/>
</dbReference>
<comment type="caution">
    <text evidence="9">The sequence shown here is derived from an EMBL/GenBank/DDBJ whole genome shotgun (WGS) entry which is preliminary data.</text>
</comment>
<evidence type="ECO:0000259" key="7">
    <source>
        <dbReference type="PROSITE" id="PS51036"/>
    </source>
</evidence>
<evidence type="ECO:0000256" key="1">
    <source>
        <dbReference type="ARBA" id="ARBA00003732"/>
    </source>
</evidence>
<dbReference type="EMBL" id="PDCK01000039">
    <property type="protein sequence ID" value="PRQ57639.1"/>
    <property type="molecule type" value="Genomic_DNA"/>
</dbReference>
<dbReference type="Proteomes" id="UP000238479">
    <property type="component" value="Chromosome 1"/>
</dbReference>
<gene>
    <name evidence="9" type="ORF">RchiOBHm_Chr1g0350541</name>
</gene>
<evidence type="ECO:0000313" key="10">
    <source>
        <dbReference type="Proteomes" id="UP000238479"/>
    </source>
</evidence>
<dbReference type="GO" id="GO:0003677">
    <property type="term" value="F:DNA binding"/>
    <property type="evidence" value="ECO:0007669"/>
    <property type="project" value="InterPro"/>
</dbReference>
<proteinExistence type="predicted"/>
<evidence type="ECO:0000256" key="5">
    <source>
        <dbReference type="PROSITE-ProRule" id="PRU00449"/>
    </source>
</evidence>
<dbReference type="Pfam" id="PF01428">
    <property type="entry name" value="zf-AN1"/>
    <property type="match status" value="1"/>
</dbReference>
<dbReference type="Gene3D" id="1.20.5.4770">
    <property type="match status" value="1"/>
</dbReference>
<dbReference type="STRING" id="74649.A0A2P6SG45"/>
<dbReference type="SUPFAM" id="SSF57716">
    <property type="entry name" value="Glucocorticoid receptor-like (DNA-binding domain)"/>
    <property type="match status" value="1"/>
</dbReference>
<dbReference type="Gramene" id="PRQ57639">
    <property type="protein sequence ID" value="PRQ57639"/>
    <property type="gene ID" value="RchiOBHm_Chr1g0350541"/>
</dbReference>
<keyword evidence="3 5" id="KW-0863">Zinc-finger</keyword>
<sequence length="154" mass="16696">MDPPLCAKGCGFYGSLENKNMCSKCYVDYLKQELIAQSVMAFEVLKNSVTTTPTPLPNSSSLLDDHPSPTVTVSGTNGLNSTGSTTTTTTRIRCPCCNKKLGLLGFHCYCGGVFCGEHRYPEKHSCGVDLKTAGREVLAKQNPLCKGDKMQHRI</sequence>
<comment type="function">
    <text evidence="1">May be involved in environmental stress response.</text>
</comment>
<keyword evidence="2" id="KW-0479">Metal-binding</keyword>
<dbReference type="PANTHER" id="PTHR10634:SF124">
    <property type="entry name" value="ZINC FINGER A20 AND AN1 DOMAIN-CONTAINING STRESS-ASSOCIATED PROTEIN 8-RELATED"/>
    <property type="match status" value="1"/>
</dbReference>
<feature type="region of interest" description="Disordered" evidence="6">
    <location>
        <begin position="56"/>
        <end position="89"/>
    </location>
</feature>
<dbReference type="SMART" id="SM00154">
    <property type="entry name" value="ZnF_AN1"/>
    <property type="match status" value="1"/>
</dbReference>
<evidence type="ECO:0000256" key="2">
    <source>
        <dbReference type="ARBA" id="ARBA00022723"/>
    </source>
</evidence>
<dbReference type="PROSITE" id="PS51039">
    <property type="entry name" value="ZF_AN1"/>
    <property type="match status" value="1"/>
</dbReference>
<dbReference type="Pfam" id="PF01754">
    <property type="entry name" value="zf-A20"/>
    <property type="match status" value="1"/>
</dbReference>
<evidence type="ECO:0000256" key="6">
    <source>
        <dbReference type="SAM" id="MobiDB-lite"/>
    </source>
</evidence>
<keyword evidence="4" id="KW-0862">Zinc</keyword>
<dbReference type="SMART" id="SM00259">
    <property type="entry name" value="ZnF_A20"/>
    <property type="match status" value="1"/>
</dbReference>
<keyword evidence="10" id="KW-1185">Reference proteome</keyword>
<reference evidence="9 10" key="1">
    <citation type="journal article" date="2018" name="Nat. Genet.">
        <title>The Rosa genome provides new insights in the design of modern roses.</title>
        <authorList>
            <person name="Bendahmane M."/>
        </authorList>
    </citation>
    <scope>NUCLEOTIDE SEQUENCE [LARGE SCALE GENOMIC DNA]</scope>
    <source>
        <strain evidence="10">cv. Old Blush</strain>
    </source>
</reference>
<organism evidence="9 10">
    <name type="scientific">Rosa chinensis</name>
    <name type="common">China rose</name>
    <dbReference type="NCBI Taxonomy" id="74649"/>
    <lineage>
        <taxon>Eukaryota</taxon>
        <taxon>Viridiplantae</taxon>
        <taxon>Streptophyta</taxon>
        <taxon>Embryophyta</taxon>
        <taxon>Tracheophyta</taxon>
        <taxon>Spermatophyta</taxon>
        <taxon>Magnoliopsida</taxon>
        <taxon>eudicotyledons</taxon>
        <taxon>Gunneridae</taxon>
        <taxon>Pentapetalae</taxon>
        <taxon>rosids</taxon>
        <taxon>fabids</taxon>
        <taxon>Rosales</taxon>
        <taxon>Rosaceae</taxon>
        <taxon>Rosoideae</taxon>
        <taxon>Rosoideae incertae sedis</taxon>
        <taxon>Rosa</taxon>
    </lineage>
</organism>
<evidence type="ECO:0000313" key="9">
    <source>
        <dbReference type="EMBL" id="PRQ57639.1"/>
    </source>
</evidence>
<dbReference type="AlphaFoldDB" id="A0A2P6SG45"/>
<evidence type="ECO:0000259" key="8">
    <source>
        <dbReference type="PROSITE" id="PS51039"/>
    </source>
</evidence>
<evidence type="ECO:0000256" key="4">
    <source>
        <dbReference type="ARBA" id="ARBA00022833"/>
    </source>
</evidence>
<dbReference type="InterPro" id="IPR050652">
    <property type="entry name" value="AN1_A20_ZnFinger"/>
</dbReference>
<protein>
    <submittedName>
        <fullName evidence="9">Putative transcription regulator A20-like family</fullName>
    </submittedName>
</protein>
<dbReference type="Gene3D" id="4.10.1110.10">
    <property type="entry name" value="AN1-like Zinc finger"/>
    <property type="match status" value="1"/>
</dbReference>